<dbReference type="SUPFAM" id="SSF52540">
    <property type="entry name" value="P-loop containing nucleoside triphosphate hydrolases"/>
    <property type="match status" value="1"/>
</dbReference>
<proteinExistence type="predicted"/>
<keyword evidence="1" id="KW-0472">Membrane</keyword>
<dbReference type="Pfam" id="PF17784">
    <property type="entry name" value="Sulfotransfer_4"/>
    <property type="match status" value="1"/>
</dbReference>
<keyword evidence="3" id="KW-1185">Reference proteome</keyword>
<gene>
    <name evidence="2" type="ORF">PT974_04433</name>
</gene>
<sequence length="267" mass="30910">MALRKVRLLDQEPVPDGTKPVQVLCLGMCRTGTTSLLETLTQLGYTPIHMQHIIENTDRKRLWIEAIESTFIDQKPYGRAEFDILLQGFDATLDIPAAIFAEQLVKAYPEAKVILTTRSVDSWIRSMNNTVWQHFRWPSYRILSYIEPEFMGTIIKLLDLIFYVHSKNKYDGPEAEQAFLAHNQRVREMVPAKNLLELSPPFDMEKLCGFLDKPLPSSSYPHVNNKEEFIQKVINRRNKSMGFALRRLGKTSLMLVPILGLLWYIWV</sequence>
<keyword evidence="1" id="KW-1133">Transmembrane helix</keyword>
<evidence type="ECO:0000256" key="1">
    <source>
        <dbReference type="SAM" id="Phobius"/>
    </source>
</evidence>
<name>A0ABR0SUZ3_9HYPO</name>
<comment type="caution">
    <text evidence="2">The sequence shown here is derived from an EMBL/GenBank/DDBJ whole genome shotgun (WGS) entry which is preliminary data.</text>
</comment>
<protein>
    <recommendedName>
        <fullName evidence="4">P-loop containing nucleoside triphosphate hydrolase protein</fullName>
    </recommendedName>
</protein>
<dbReference type="Gene3D" id="3.40.50.300">
    <property type="entry name" value="P-loop containing nucleotide triphosphate hydrolases"/>
    <property type="match status" value="1"/>
</dbReference>
<dbReference type="InterPro" id="IPR027417">
    <property type="entry name" value="P-loop_NTPase"/>
</dbReference>
<dbReference type="EMBL" id="JAVFKD010000004">
    <property type="protein sequence ID" value="KAK5996010.1"/>
    <property type="molecule type" value="Genomic_DNA"/>
</dbReference>
<dbReference type="Proteomes" id="UP001338125">
    <property type="component" value="Unassembled WGS sequence"/>
</dbReference>
<evidence type="ECO:0008006" key="4">
    <source>
        <dbReference type="Google" id="ProtNLM"/>
    </source>
</evidence>
<evidence type="ECO:0000313" key="2">
    <source>
        <dbReference type="EMBL" id="KAK5996010.1"/>
    </source>
</evidence>
<dbReference type="PANTHER" id="PTHR36978:SF4">
    <property type="entry name" value="P-LOOP CONTAINING NUCLEOSIDE TRIPHOSPHATE HYDROLASE PROTEIN"/>
    <property type="match status" value="1"/>
</dbReference>
<accession>A0ABR0SUZ3</accession>
<dbReference type="PANTHER" id="PTHR36978">
    <property type="entry name" value="P-LOOP CONTAINING NUCLEOTIDE TRIPHOSPHATE HYDROLASE"/>
    <property type="match status" value="1"/>
</dbReference>
<evidence type="ECO:0000313" key="3">
    <source>
        <dbReference type="Proteomes" id="UP001338125"/>
    </source>
</evidence>
<feature type="transmembrane region" description="Helical" evidence="1">
    <location>
        <begin position="248"/>
        <end position="266"/>
    </location>
</feature>
<organism evidence="2 3">
    <name type="scientific">Cladobotryum mycophilum</name>
    <dbReference type="NCBI Taxonomy" id="491253"/>
    <lineage>
        <taxon>Eukaryota</taxon>
        <taxon>Fungi</taxon>
        <taxon>Dikarya</taxon>
        <taxon>Ascomycota</taxon>
        <taxon>Pezizomycotina</taxon>
        <taxon>Sordariomycetes</taxon>
        <taxon>Hypocreomycetidae</taxon>
        <taxon>Hypocreales</taxon>
        <taxon>Hypocreaceae</taxon>
        <taxon>Cladobotryum</taxon>
    </lineage>
</organism>
<dbReference type="InterPro" id="IPR040632">
    <property type="entry name" value="Sulfotransfer_4"/>
</dbReference>
<reference evidence="2 3" key="1">
    <citation type="submission" date="2024-01" db="EMBL/GenBank/DDBJ databases">
        <title>Complete genome of Cladobotryum mycophilum ATHUM6906.</title>
        <authorList>
            <person name="Christinaki A.C."/>
            <person name="Myridakis A.I."/>
            <person name="Kouvelis V.N."/>
        </authorList>
    </citation>
    <scope>NUCLEOTIDE SEQUENCE [LARGE SCALE GENOMIC DNA]</scope>
    <source>
        <strain evidence="2 3">ATHUM6906</strain>
    </source>
</reference>
<keyword evidence="1" id="KW-0812">Transmembrane</keyword>